<reference evidence="7 8" key="1">
    <citation type="journal article" date="2023" name="Sci. Data">
        <title>Genome assembly of the Korean intertidal mud-creeper Batillaria attramentaria.</title>
        <authorList>
            <person name="Patra A.K."/>
            <person name="Ho P.T."/>
            <person name="Jun S."/>
            <person name="Lee S.J."/>
            <person name="Kim Y."/>
            <person name="Won Y.J."/>
        </authorList>
    </citation>
    <scope>NUCLEOTIDE SEQUENCE [LARGE SCALE GENOMIC DNA]</scope>
    <source>
        <strain evidence="7">Wonlab-2016</strain>
    </source>
</reference>
<dbReference type="PROSITE" id="PS00799">
    <property type="entry name" value="GRANULINS"/>
    <property type="match status" value="11"/>
</dbReference>
<feature type="domain" description="Granulins" evidence="6">
    <location>
        <begin position="539"/>
        <end position="552"/>
    </location>
</feature>
<evidence type="ECO:0000256" key="5">
    <source>
        <dbReference type="SAM" id="SignalP"/>
    </source>
</evidence>
<dbReference type="GO" id="GO:0005576">
    <property type="term" value="C:extracellular region"/>
    <property type="evidence" value="ECO:0007669"/>
    <property type="project" value="UniProtKB-SubCell"/>
</dbReference>
<feature type="domain" description="Granulins" evidence="6">
    <location>
        <begin position="701"/>
        <end position="714"/>
    </location>
</feature>
<dbReference type="FunFam" id="2.10.25.160:FF:000001">
    <property type="entry name" value="Granulin precursor"/>
    <property type="match status" value="4"/>
</dbReference>
<evidence type="ECO:0000313" key="7">
    <source>
        <dbReference type="EMBL" id="KAK7469520.1"/>
    </source>
</evidence>
<feature type="chain" id="PRO_5044872866" description="Granulins domain-containing protein" evidence="5">
    <location>
        <begin position="20"/>
        <end position="1091"/>
    </location>
</feature>
<sequence length="1091" mass="117498">MKWWLVLSCLVPCAMVVRAQEGSVKCDDGEQCPDKTTCCKLARETEYGCCPMPSAVCCSDKIHCCPSGSKCDVSSGTCVQTDNVLRFFRHGQAPTVKRFPAHKLESKEPEEKPLIIGEWEAGLPMEEFRPKATECPDGETECPSTSTCCLLKSGSYGCCDGKDAVCCSDGQHCCPQGYTCDEKRQACTSASRGLTFRWVDKKPVRARPIPKVTVNVTCLDKKTVCLENDTCCNATKDYGCCPLAHAVCCLDKRHCCPVGTVCDIPHQRCYKKEDDVEWEQPWVERRRPDASPAGKVRENSSSVFGKSRSSVFGKGGGVTCQDGQMCQDGQTCCQLENGSYGCCSFPDKVRAFASRQNHFEVGYCNMEAVCCSDHVHCCPHACTCDFKKEACVGGWVEHKWSKIIRPRVPDVTPRKIKQSATHSSVTCPDGSQCPDSNTCCKMQGGQYGCCSLPNAVCCSDHVHCCPTGYKCNLQEQKCTKGPDTVAWVEKRPAMKSSLALQDRASVVCPSGAQCPAGQTCCKLTTGKYGCCPMPKAVCCSDGVHCCPNGYTCDVSTGRCQKGEDIVAWVAKQPAQERSLMVERAESVVCPDGRSECPDGNTCCKLSTGQYGCCPFPKAVCCSDGVHCCPNGYTCDVSTGRCQKGKDIVAWVAKQPAQERSLTVSVSVVCPGGESQCPAGQTCCKVSSGGYGCCPLPQAMCCSDGVHCCPNGYTCDVSTGRCQKGEDIVAWVAKQPAQERSLMVERAESVVCPDSRSECPDGNTCCKLSTGQYGCCPLPKAMCCSDGVHCCPNGYTCDVSTGRCQKGKDIVAWVAKQPAQERSLTVSVSVVCPGGESQCPAGSTCCELSSGGYGCCPLPQAVCCSDGVHCCPNGYTCDVSTGRCQKGEDIVAWVAKQPAQERYERGSLVQMQLIKQRTCAGRQQYRKVPSRALEVRQNVVMDRHAAHYPLEDMAAALGQRPCAALTNSTVVPMDLHVTCPQESAHTVNLQFRGSGNSQHSRGEEWLGAVRLPSLSKVSNVICPDQQSECPDQNTCCITSSGTYGCCPQPNAVCCADKLHCCPQGYKCDTSSGKCLRGLVAIPWEMKKPAFSR</sequence>
<keyword evidence="8" id="KW-1185">Reference proteome</keyword>
<evidence type="ECO:0000256" key="2">
    <source>
        <dbReference type="ARBA" id="ARBA00010093"/>
    </source>
</evidence>
<dbReference type="PANTHER" id="PTHR12274:SF3">
    <property type="entry name" value="PROGRANULIN"/>
    <property type="match status" value="1"/>
</dbReference>
<dbReference type="InterPro" id="IPR000118">
    <property type="entry name" value="Granulin"/>
</dbReference>
<protein>
    <recommendedName>
        <fullName evidence="6">Granulins domain-containing protein</fullName>
    </recommendedName>
</protein>
<evidence type="ECO:0000256" key="1">
    <source>
        <dbReference type="ARBA" id="ARBA00004613"/>
    </source>
</evidence>
<feature type="domain" description="Granulins" evidence="6">
    <location>
        <begin position="458"/>
        <end position="471"/>
    </location>
</feature>
<keyword evidence="5" id="KW-0732">Signal</keyword>
<evidence type="ECO:0000256" key="4">
    <source>
        <dbReference type="ARBA" id="ARBA00023157"/>
    </source>
</evidence>
<keyword evidence="4" id="KW-1015">Disulfide bond</keyword>
<evidence type="ECO:0000256" key="3">
    <source>
        <dbReference type="ARBA" id="ARBA00022525"/>
    </source>
</evidence>
<dbReference type="PANTHER" id="PTHR12274">
    <property type="entry name" value="GRANULIN"/>
    <property type="match status" value="1"/>
</dbReference>
<dbReference type="InterPro" id="IPR039036">
    <property type="entry name" value="Granulin_fam"/>
</dbReference>
<dbReference type="EMBL" id="JACVVK020000514">
    <property type="protein sequence ID" value="KAK7469520.1"/>
    <property type="molecule type" value="Genomic_DNA"/>
</dbReference>
<feature type="domain" description="Granulins" evidence="6">
    <location>
        <begin position="249"/>
        <end position="262"/>
    </location>
</feature>
<dbReference type="AlphaFoldDB" id="A0ABD0JBT4"/>
<feature type="domain" description="Granulins" evidence="6">
    <location>
        <begin position="1053"/>
        <end position="1066"/>
    </location>
</feature>
<comment type="similarity">
    <text evidence="2">Belongs to the granulin family.</text>
</comment>
<feature type="domain" description="Granulins" evidence="6">
    <location>
        <begin position="783"/>
        <end position="796"/>
    </location>
</feature>
<comment type="caution">
    <text evidence="7">The sequence shown here is derived from an EMBL/GenBank/DDBJ whole genome shotgun (WGS) entry which is preliminary data.</text>
</comment>
<dbReference type="Pfam" id="PF00396">
    <property type="entry name" value="Granulin"/>
    <property type="match status" value="11"/>
</dbReference>
<evidence type="ECO:0000259" key="6">
    <source>
        <dbReference type="PROSITE" id="PS00799"/>
    </source>
</evidence>
<feature type="signal peptide" evidence="5">
    <location>
        <begin position="1"/>
        <end position="19"/>
    </location>
</feature>
<dbReference type="SMART" id="SM00277">
    <property type="entry name" value="GRAN"/>
    <property type="match status" value="11"/>
</dbReference>
<accession>A0ABD0JBT4</accession>
<name>A0ABD0JBT4_9CAEN</name>
<feature type="domain" description="Granulins" evidence="6">
    <location>
        <begin position="863"/>
        <end position="876"/>
    </location>
</feature>
<organism evidence="7 8">
    <name type="scientific">Batillaria attramentaria</name>
    <dbReference type="NCBI Taxonomy" id="370345"/>
    <lineage>
        <taxon>Eukaryota</taxon>
        <taxon>Metazoa</taxon>
        <taxon>Spiralia</taxon>
        <taxon>Lophotrochozoa</taxon>
        <taxon>Mollusca</taxon>
        <taxon>Gastropoda</taxon>
        <taxon>Caenogastropoda</taxon>
        <taxon>Sorbeoconcha</taxon>
        <taxon>Cerithioidea</taxon>
        <taxon>Batillariidae</taxon>
        <taxon>Batillaria</taxon>
    </lineage>
</organism>
<feature type="domain" description="Granulins" evidence="6">
    <location>
        <begin position="371"/>
        <end position="384"/>
    </location>
</feature>
<dbReference type="Proteomes" id="UP001519460">
    <property type="component" value="Unassembled WGS sequence"/>
</dbReference>
<keyword evidence="3" id="KW-0964">Secreted</keyword>
<feature type="domain" description="Granulins" evidence="6">
    <location>
        <begin position="58"/>
        <end position="71"/>
    </location>
</feature>
<comment type="subcellular location">
    <subcellularLocation>
        <location evidence="1">Secreted</location>
    </subcellularLocation>
</comment>
<gene>
    <name evidence="7" type="ORF">BaRGS_00036466</name>
</gene>
<feature type="domain" description="Granulins" evidence="6">
    <location>
        <begin position="621"/>
        <end position="634"/>
    </location>
</feature>
<evidence type="ECO:0000313" key="8">
    <source>
        <dbReference type="Proteomes" id="UP001519460"/>
    </source>
</evidence>
<dbReference type="Gene3D" id="2.10.25.160">
    <property type="entry name" value="Granulin"/>
    <property type="match status" value="11"/>
</dbReference>
<feature type="domain" description="Granulins" evidence="6">
    <location>
        <begin position="167"/>
        <end position="180"/>
    </location>
</feature>
<dbReference type="InterPro" id="IPR037277">
    <property type="entry name" value="Granulin_sf"/>
</dbReference>
<dbReference type="SUPFAM" id="SSF57277">
    <property type="entry name" value="Granulin repeat"/>
    <property type="match status" value="9"/>
</dbReference>
<proteinExistence type="inferred from homology"/>